<keyword evidence="3" id="KW-1185">Reference proteome</keyword>
<dbReference type="RefSeq" id="WP_094487416.1">
    <property type="nucleotide sequence ID" value="NZ_NOXX01000224.1"/>
</dbReference>
<proteinExistence type="predicted"/>
<reference evidence="2 3" key="1">
    <citation type="submission" date="2017-07" db="EMBL/GenBank/DDBJ databases">
        <title>Flavobacterium cyanobacteriorum sp. nov., isolated from cyanobacterial aggregates in a eutrophic lake.</title>
        <authorList>
            <person name="Cai H."/>
        </authorList>
    </citation>
    <scope>NUCLEOTIDE SEQUENCE [LARGE SCALE GENOMIC DNA]</scope>
    <source>
        <strain evidence="2 3">TH167</strain>
    </source>
</reference>
<comment type="caution">
    <text evidence="2">The sequence shown here is derived from an EMBL/GenBank/DDBJ whole genome shotgun (WGS) entry which is preliminary data.</text>
</comment>
<accession>A0A255ZE08</accession>
<evidence type="ECO:0000256" key="1">
    <source>
        <dbReference type="SAM" id="Coils"/>
    </source>
</evidence>
<keyword evidence="1" id="KW-0175">Coiled coil</keyword>
<gene>
    <name evidence="2" type="ORF">CHX27_14190</name>
</gene>
<evidence type="ECO:0000313" key="3">
    <source>
        <dbReference type="Proteomes" id="UP000216035"/>
    </source>
</evidence>
<dbReference type="AlphaFoldDB" id="A0A255ZE08"/>
<dbReference type="EMBL" id="NOXX01000224">
    <property type="protein sequence ID" value="OYQ39641.1"/>
    <property type="molecule type" value="Genomic_DNA"/>
</dbReference>
<evidence type="ECO:0000313" key="2">
    <source>
        <dbReference type="EMBL" id="OYQ39641.1"/>
    </source>
</evidence>
<organism evidence="2 3">
    <name type="scientific">Flavobacterium aurantiibacter</name>
    <dbReference type="NCBI Taxonomy" id="2023067"/>
    <lineage>
        <taxon>Bacteria</taxon>
        <taxon>Pseudomonadati</taxon>
        <taxon>Bacteroidota</taxon>
        <taxon>Flavobacteriia</taxon>
        <taxon>Flavobacteriales</taxon>
        <taxon>Flavobacteriaceae</taxon>
        <taxon>Flavobacterium</taxon>
    </lineage>
</organism>
<dbReference type="Proteomes" id="UP000216035">
    <property type="component" value="Unassembled WGS sequence"/>
</dbReference>
<protein>
    <submittedName>
        <fullName evidence="2">Uncharacterized protein</fullName>
    </submittedName>
</protein>
<feature type="coiled-coil region" evidence="1">
    <location>
        <begin position="38"/>
        <end position="103"/>
    </location>
</feature>
<name>A0A255ZE08_9FLAO</name>
<sequence>MVLFLTFIFQNCSKIIVTTPKCDGENVSETVIDLIYEVDNIENNISEQEEVLNSLDSTYNVEINRDTINSYKEELEERYKNIRNREEGYLKNYQNELENIRRAKLTNIVTLEKNDEYKTCDCEAKVLLPNQNISTQTYNYRIKTDSEGKQIVEVYK</sequence>